<feature type="signal peptide" evidence="1">
    <location>
        <begin position="1"/>
        <end position="24"/>
    </location>
</feature>
<accession>A0ABV0ZWB1</accession>
<keyword evidence="3" id="KW-1185">Reference proteome</keyword>
<gene>
    <name evidence="2" type="ORF">AMECASPLE_007788</name>
</gene>
<proteinExistence type="predicted"/>
<name>A0ABV0ZWB1_9TELE</name>
<evidence type="ECO:0000313" key="3">
    <source>
        <dbReference type="Proteomes" id="UP001469553"/>
    </source>
</evidence>
<protein>
    <submittedName>
        <fullName evidence="2">Uncharacterized protein</fullName>
    </submittedName>
</protein>
<organism evidence="2 3">
    <name type="scientific">Ameca splendens</name>
    <dbReference type="NCBI Taxonomy" id="208324"/>
    <lineage>
        <taxon>Eukaryota</taxon>
        <taxon>Metazoa</taxon>
        <taxon>Chordata</taxon>
        <taxon>Craniata</taxon>
        <taxon>Vertebrata</taxon>
        <taxon>Euteleostomi</taxon>
        <taxon>Actinopterygii</taxon>
        <taxon>Neopterygii</taxon>
        <taxon>Teleostei</taxon>
        <taxon>Neoteleostei</taxon>
        <taxon>Acanthomorphata</taxon>
        <taxon>Ovalentaria</taxon>
        <taxon>Atherinomorphae</taxon>
        <taxon>Cyprinodontiformes</taxon>
        <taxon>Goodeidae</taxon>
        <taxon>Ameca</taxon>
    </lineage>
</organism>
<dbReference type="EMBL" id="JAHRIP010075636">
    <property type="protein sequence ID" value="MEQ2310331.1"/>
    <property type="molecule type" value="Genomic_DNA"/>
</dbReference>
<evidence type="ECO:0000313" key="2">
    <source>
        <dbReference type="EMBL" id="MEQ2310331.1"/>
    </source>
</evidence>
<sequence length="121" mass="13700">MTLRFCLSSNYFLVFVLIYAPADSFHGSAMRENSGSVDWTGSHFPSYIQIEKKELKASIGAPFETLQHAIKSSHIRPFNQQNSQATTLQLAIYPQKHLVFFVPSNLYTSIPLTSLSYNHKT</sequence>
<feature type="chain" id="PRO_5046277603" evidence="1">
    <location>
        <begin position="25"/>
        <end position="121"/>
    </location>
</feature>
<keyword evidence="1" id="KW-0732">Signal</keyword>
<dbReference type="Proteomes" id="UP001469553">
    <property type="component" value="Unassembled WGS sequence"/>
</dbReference>
<reference evidence="2 3" key="1">
    <citation type="submission" date="2021-06" db="EMBL/GenBank/DDBJ databases">
        <authorList>
            <person name="Palmer J.M."/>
        </authorList>
    </citation>
    <scope>NUCLEOTIDE SEQUENCE [LARGE SCALE GENOMIC DNA]</scope>
    <source>
        <strain evidence="2 3">AS_MEX2019</strain>
        <tissue evidence="2">Muscle</tissue>
    </source>
</reference>
<comment type="caution">
    <text evidence="2">The sequence shown here is derived from an EMBL/GenBank/DDBJ whole genome shotgun (WGS) entry which is preliminary data.</text>
</comment>
<evidence type="ECO:0000256" key="1">
    <source>
        <dbReference type="SAM" id="SignalP"/>
    </source>
</evidence>